<dbReference type="Proteomes" id="UP000037982">
    <property type="component" value="Unassembled WGS sequence"/>
</dbReference>
<dbReference type="AlphaFoldDB" id="A0A0N0H468"/>
<name>A0A0N0H468_9ACTN</name>
<dbReference type="RefSeq" id="WP_053922374.1">
    <property type="nucleotide sequence ID" value="NZ_LGKG01000002.1"/>
</dbReference>
<keyword evidence="3" id="KW-1185">Reference proteome</keyword>
<comment type="caution">
    <text evidence="2">The sequence shown here is derived from an EMBL/GenBank/DDBJ whole genome shotgun (WGS) entry which is preliminary data.</text>
</comment>
<dbReference type="Gene3D" id="1.10.10.10">
    <property type="entry name" value="Winged helix-like DNA-binding domain superfamily/Winged helix DNA-binding domain"/>
    <property type="match status" value="1"/>
</dbReference>
<sequence>MKFEHVLLGFVAMRPCTGYDLKRWLDSEMGRMIRLRTQQSQIYRTLGRMCADGWIDYTVERNEGRPDSKVYRVTDAGERALRDRLAEPYTPSPDFGDPEFLIRYTFAIFLSEEEQIRLVRTELEARRAQAARFRAREIREEPWLAGVDRNRMTQILDHVHDYKSRTLDTHVHWLEETLAELTK</sequence>
<dbReference type="InterPro" id="IPR005149">
    <property type="entry name" value="Tscrpt_reg_PadR_N"/>
</dbReference>
<dbReference type="PATRIC" id="fig|66876.3.peg.888"/>
<gene>
    <name evidence="2" type="ORF">ADL29_04030</name>
</gene>
<evidence type="ECO:0000259" key="1">
    <source>
        <dbReference type="Pfam" id="PF03551"/>
    </source>
</evidence>
<evidence type="ECO:0000313" key="3">
    <source>
        <dbReference type="Proteomes" id="UP000037982"/>
    </source>
</evidence>
<dbReference type="EMBL" id="LGKG01000002">
    <property type="protein sequence ID" value="KPC66590.1"/>
    <property type="molecule type" value="Genomic_DNA"/>
</dbReference>
<dbReference type="PANTHER" id="PTHR43252:SF6">
    <property type="entry name" value="NEGATIVE TRANSCRIPTION REGULATOR PADR"/>
    <property type="match status" value="1"/>
</dbReference>
<protein>
    <recommendedName>
        <fullName evidence="1">Transcription regulator PadR N-terminal domain-containing protein</fullName>
    </recommendedName>
</protein>
<dbReference type="InterPro" id="IPR036388">
    <property type="entry name" value="WH-like_DNA-bd_sf"/>
</dbReference>
<feature type="domain" description="Transcription regulator PadR N-terminal" evidence="1">
    <location>
        <begin position="7"/>
        <end position="82"/>
    </location>
</feature>
<reference evidence="3" key="1">
    <citation type="submission" date="2015-07" db="EMBL/GenBank/DDBJ databases">
        <authorList>
            <person name="Ju K.-S."/>
            <person name="Doroghazi J.R."/>
            <person name="Metcalf W.W."/>
        </authorList>
    </citation>
    <scope>NUCLEOTIDE SEQUENCE [LARGE SCALE GENOMIC DNA]</scope>
    <source>
        <strain evidence="3">NRRL ISP-5002</strain>
    </source>
</reference>
<dbReference type="InterPro" id="IPR036390">
    <property type="entry name" value="WH_DNA-bd_sf"/>
</dbReference>
<dbReference type="SUPFAM" id="SSF46785">
    <property type="entry name" value="Winged helix' DNA-binding domain"/>
    <property type="match status" value="1"/>
</dbReference>
<organism evidence="2 3">
    <name type="scientific">Streptomyces chattanoogensis</name>
    <dbReference type="NCBI Taxonomy" id="66876"/>
    <lineage>
        <taxon>Bacteria</taxon>
        <taxon>Bacillati</taxon>
        <taxon>Actinomycetota</taxon>
        <taxon>Actinomycetes</taxon>
        <taxon>Kitasatosporales</taxon>
        <taxon>Streptomycetaceae</taxon>
        <taxon>Streptomyces</taxon>
    </lineage>
</organism>
<dbReference type="Pfam" id="PF03551">
    <property type="entry name" value="PadR"/>
    <property type="match status" value="1"/>
</dbReference>
<dbReference type="PANTHER" id="PTHR43252">
    <property type="entry name" value="TRANSCRIPTIONAL REGULATOR YQJI"/>
    <property type="match status" value="1"/>
</dbReference>
<accession>A0A0N0H468</accession>
<evidence type="ECO:0000313" key="2">
    <source>
        <dbReference type="EMBL" id="KPC66590.1"/>
    </source>
</evidence>
<proteinExistence type="predicted"/>